<gene>
    <name evidence="2" type="ORF">OEZ85_005380</name>
</gene>
<evidence type="ECO:0000256" key="1">
    <source>
        <dbReference type="SAM" id="MobiDB-lite"/>
    </source>
</evidence>
<accession>A0ABY8UHQ0</accession>
<evidence type="ECO:0000313" key="3">
    <source>
        <dbReference type="Proteomes" id="UP001244341"/>
    </source>
</evidence>
<reference evidence="2 3" key="1">
    <citation type="submission" date="2023-05" db="EMBL/GenBank/DDBJ databases">
        <title>A 100% complete, gapless, phased diploid assembly of the Scenedesmus obliquus UTEX 3031 genome.</title>
        <authorList>
            <person name="Biondi T.C."/>
            <person name="Hanschen E.R."/>
            <person name="Kwon T."/>
            <person name="Eng W."/>
            <person name="Kruse C.P.S."/>
            <person name="Koehler S.I."/>
            <person name="Kunde Y."/>
            <person name="Gleasner C.D."/>
            <person name="You Mak K.T."/>
            <person name="Polle J."/>
            <person name="Hovde B.T."/>
            <person name="Starkenburg S.R."/>
        </authorList>
    </citation>
    <scope>NUCLEOTIDE SEQUENCE [LARGE SCALE GENOMIC DNA]</scope>
    <source>
        <strain evidence="2 3">DOE0152z</strain>
    </source>
</reference>
<keyword evidence="3" id="KW-1185">Reference proteome</keyword>
<evidence type="ECO:0000313" key="2">
    <source>
        <dbReference type="EMBL" id="WIA21058.1"/>
    </source>
</evidence>
<dbReference type="EMBL" id="CP126219">
    <property type="protein sequence ID" value="WIA21058.1"/>
    <property type="molecule type" value="Genomic_DNA"/>
</dbReference>
<protein>
    <submittedName>
        <fullName evidence="2">Uncharacterized protein</fullName>
    </submittedName>
</protein>
<dbReference type="Proteomes" id="UP001244341">
    <property type="component" value="Chromosome 12b"/>
</dbReference>
<sequence>MKAQASGGALGSGCGSGPGFGGAASAGGLGFGGLAAMDPADLAELASWWRPRLDSAERRYLRCRKQQMDEALLQASQPDGEEARDNTLGSPEFHPRSVLFGSPLGDTPGAAAAADGTAIGAPSGAAATAVAGAAAAADYNG</sequence>
<name>A0ABY8UHQ0_TETOB</name>
<organism evidence="2 3">
    <name type="scientific">Tetradesmus obliquus</name>
    <name type="common">Green alga</name>
    <name type="synonym">Acutodesmus obliquus</name>
    <dbReference type="NCBI Taxonomy" id="3088"/>
    <lineage>
        <taxon>Eukaryota</taxon>
        <taxon>Viridiplantae</taxon>
        <taxon>Chlorophyta</taxon>
        <taxon>core chlorophytes</taxon>
        <taxon>Chlorophyceae</taxon>
        <taxon>CS clade</taxon>
        <taxon>Sphaeropleales</taxon>
        <taxon>Scenedesmaceae</taxon>
        <taxon>Tetradesmus</taxon>
    </lineage>
</organism>
<feature type="region of interest" description="Disordered" evidence="1">
    <location>
        <begin position="71"/>
        <end position="94"/>
    </location>
</feature>
<proteinExistence type="predicted"/>